<dbReference type="STRING" id="83219.PM02_10575"/>
<accession>A0A061SPV8</accession>
<keyword evidence="1 4" id="KW-0808">Transferase</keyword>
<gene>
    <name evidence="4" type="ORF">PM02_10575</name>
</gene>
<dbReference type="SUPFAM" id="SSF55729">
    <property type="entry name" value="Acyl-CoA N-acyltransferases (Nat)"/>
    <property type="match status" value="1"/>
</dbReference>
<dbReference type="AlphaFoldDB" id="A0A061SPV8"/>
<dbReference type="GO" id="GO:0016747">
    <property type="term" value="F:acyltransferase activity, transferring groups other than amino-acyl groups"/>
    <property type="evidence" value="ECO:0007669"/>
    <property type="project" value="InterPro"/>
</dbReference>
<dbReference type="InterPro" id="IPR016181">
    <property type="entry name" value="Acyl_CoA_acyltransferase"/>
</dbReference>
<evidence type="ECO:0000313" key="4">
    <source>
        <dbReference type="EMBL" id="KAJ02912.1"/>
    </source>
</evidence>
<keyword evidence="5" id="KW-1185">Reference proteome</keyword>
<feature type="domain" description="N-acetyltransferase" evidence="3">
    <location>
        <begin position="2"/>
        <end position="145"/>
    </location>
</feature>
<dbReference type="Gene3D" id="3.40.630.30">
    <property type="match status" value="1"/>
</dbReference>
<dbReference type="Pfam" id="PF13508">
    <property type="entry name" value="Acetyltransf_7"/>
    <property type="match status" value="1"/>
</dbReference>
<dbReference type="PROSITE" id="PS51186">
    <property type="entry name" value="GNAT"/>
    <property type="match status" value="1"/>
</dbReference>
<name>A0A061SPV8_9RHOB</name>
<dbReference type="Proteomes" id="UP000027337">
    <property type="component" value="Unassembled WGS sequence"/>
</dbReference>
<evidence type="ECO:0000259" key="3">
    <source>
        <dbReference type="PROSITE" id="PS51186"/>
    </source>
</evidence>
<dbReference type="InterPro" id="IPR000182">
    <property type="entry name" value="GNAT_dom"/>
</dbReference>
<proteinExistence type="predicted"/>
<dbReference type="InterPro" id="IPR050832">
    <property type="entry name" value="Bact_Acetyltransf"/>
</dbReference>
<sequence>MMVLRAARSTDAGAVGGILTEFAATTEWMPKLHSGAEDIAHAGAMIKRGWVTVAEANGEVIGFAACDGADLDALYVAGVMRGQGVGTALLQHMMVQHDRLSLWTFQTNEGAQRFYLRHGFTEVQRTDGATTDEKLPDVRFEWQRKGA</sequence>
<dbReference type="RefSeq" id="WP_037908110.1">
    <property type="nucleotide sequence ID" value="NZ_JEMU01000008.1"/>
</dbReference>
<evidence type="ECO:0000256" key="2">
    <source>
        <dbReference type="ARBA" id="ARBA00023315"/>
    </source>
</evidence>
<dbReference type="PANTHER" id="PTHR43877:SF2">
    <property type="entry name" value="AMINOALKYLPHOSPHONATE N-ACETYLTRANSFERASE-RELATED"/>
    <property type="match status" value="1"/>
</dbReference>
<evidence type="ECO:0000313" key="5">
    <source>
        <dbReference type="Proteomes" id="UP000027337"/>
    </source>
</evidence>
<dbReference type="eggNOG" id="COG0454">
    <property type="taxonomic scope" value="Bacteria"/>
</dbReference>
<organism evidence="4 5">
    <name type="scientific">Sulfitobacter mediterraneus</name>
    <dbReference type="NCBI Taxonomy" id="83219"/>
    <lineage>
        <taxon>Bacteria</taxon>
        <taxon>Pseudomonadati</taxon>
        <taxon>Pseudomonadota</taxon>
        <taxon>Alphaproteobacteria</taxon>
        <taxon>Rhodobacterales</taxon>
        <taxon>Roseobacteraceae</taxon>
        <taxon>Sulfitobacter</taxon>
    </lineage>
</organism>
<comment type="caution">
    <text evidence="4">The sequence shown here is derived from an EMBL/GenBank/DDBJ whole genome shotgun (WGS) entry which is preliminary data.</text>
</comment>
<dbReference type="EMBL" id="JEMU01000008">
    <property type="protein sequence ID" value="KAJ02912.1"/>
    <property type="molecule type" value="Genomic_DNA"/>
</dbReference>
<dbReference type="CDD" id="cd04301">
    <property type="entry name" value="NAT_SF"/>
    <property type="match status" value="1"/>
</dbReference>
<evidence type="ECO:0000256" key="1">
    <source>
        <dbReference type="ARBA" id="ARBA00022679"/>
    </source>
</evidence>
<keyword evidence="2" id="KW-0012">Acyltransferase</keyword>
<protein>
    <submittedName>
        <fullName evidence="4">Acetyltransferase</fullName>
    </submittedName>
</protein>
<dbReference type="PANTHER" id="PTHR43877">
    <property type="entry name" value="AMINOALKYLPHOSPHONATE N-ACETYLTRANSFERASE-RELATED-RELATED"/>
    <property type="match status" value="1"/>
</dbReference>
<reference evidence="4 5" key="1">
    <citation type="journal article" date="2014" name="Genome Announc.">
        <title>Draft Genome Sequences of Two Isolates of the Roseobacter Group, Sulfitobacter sp. Strains 3SOLIMAR09 and 1FIGIMAR09, from Harbors of Mallorca Island (Mediterranean Sea).</title>
        <authorList>
            <person name="Mas-Llado M."/>
            <person name="Pina-Villalonga J.M."/>
            <person name="Brunet-Galmes I."/>
            <person name="Nogales B."/>
            <person name="Bosch R."/>
        </authorList>
    </citation>
    <scope>NUCLEOTIDE SEQUENCE [LARGE SCALE GENOMIC DNA]</scope>
    <source>
        <strain evidence="4 5">1FIGIMAR09</strain>
    </source>
</reference>